<protein>
    <submittedName>
        <fullName evidence="1">Uncharacterized protein</fullName>
    </submittedName>
</protein>
<dbReference type="OrthoDB" id="5195228at2"/>
<dbReference type="RefSeq" id="WP_091155076.1">
    <property type="nucleotide sequence ID" value="NZ_FNOT01000005.1"/>
</dbReference>
<dbReference type="AlphaFoldDB" id="A0A1H3HJ94"/>
<reference evidence="2" key="1">
    <citation type="submission" date="2016-10" db="EMBL/GenBank/DDBJ databases">
        <authorList>
            <person name="Varghese N."/>
            <person name="Submissions S."/>
        </authorList>
    </citation>
    <scope>NUCLEOTIDE SEQUENCE [LARGE SCALE GENOMIC DNA]</scope>
    <source>
        <strain evidence="2">DSM 45422</strain>
    </source>
</reference>
<name>A0A1H3HJ94_9ACTN</name>
<gene>
    <name evidence="1" type="ORF">SAMN05660209_02108</name>
</gene>
<dbReference type="EMBL" id="FNOT01000005">
    <property type="protein sequence ID" value="SDY14864.1"/>
    <property type="molecule type" value="Genomic_DNA"/>
</dbReference>
<accession>A0A1H3HJ94</accession>
<dbReference type="Proteomes" id="UP000198921">
    <property type="component" value="Unassembled WGS sequence"/>
</dbReference>
<keyword evidence="2" id="KW-1185">Reference proteome</keyword>
<proteinExistence type="predicted"/>
<evidence type="ECO:0000313" key="1">
    <source>
        <dbReference type="EMBL" id="SDY14864.1"/>
    </source>
</evidence>
<evidence type="ECO:0000313" key="2">
    <source>
        <dbReference type="Proteomes" id="UP000198921"/>
    </source>
</evidence>
<organism evidence="1 2">
    <name type="scientific">Geodermatophilus africanus</name>
    <dbReference type="NCBI Taxonomy" id="1137993"/>
    <lineage>
        <taxon>Bacteria</taxon>
        <taxon>Bacillati</taxon>
        <taxon>Actinomycetota</taxon>
        <taxon>Actinomycetes</taxon>
        <taxon>Geodermatophilales</taxon>
        <taxon>Geodermatophilaceae</taxon>
        <taxon>Geodermatophilus</taxon>
    </lineage>
</organism>
<dbReference type="STRING" id="1137993.SAMN05660209_02108"/>
<sequence>MRDERITWIDCPTCGDRAAIGRHLYRGPDGGVREAPSTFDCTSGCTMTDLQVVYWFGGGRAGDRSRPG</sequence>